<name>A0A9J5ZTW8_SOLCO</name>
<sequence>VIPVDQAHLLTQDLASNLIEPLTITYIVIIITGKVIQELIDLDSIVSVGAKWIIDSGASKHMDLSSGKVRGICKLEDDMYVLPVEH</sequence>
<comment type="caution">
    <text evidence="1">The sequence shown here is derived from an EMBL/GenBank/DDBJ whole genome shotgun (WGS) entry which is preliminary data.</text>
</comment>
<dbReference type="AlphaFoldDB" id="A0A9J5ZTW8"/>
<dbReference type="OrthoDB" id="10576271at2759"/>
<organism evidence="1 2">
    <name type="scientific">Solanum commersonii</name>
    <name type="common">Commerson's wild potato</name>
    <name type="synonym">Commerson's nightshade</name>
    <dbReference type="NCBI Taxonomy" id="4109"/>
    <lineage>
        <taxon>Eukaryota</taxon>
        <taxon>Viridiplantae</taxon>
        <taxon>Streptophyta</taxon>
        <taxon>Embryophyta</taxon>
        <taxon>Tracheophyta</taxon>
        <taxon>Spermatophyta</taxon>
        <taxon>Magnoliopsida</taxon>
        <taxon>eudicotyledons</taxon>
        <taxon>Gunneridae</taxon>
        <taxon>Pentapetalae</taxon>
        <taxon>asterids</taxon>
        <taxon>lamiids</taxon>
        <taxon>Solanales</taxon>
        <taxon>Solanaceae</taxon>
        <taxon>Solanoideae</taxon>
        <taxon>Solaneae</taxon>
        <taxon>Solanum</taxon>
    </lineage>
</organism>
<proteinExistence type="predicted"/>
<protein>
    <submittedName>
        <fullName evidence="1">Uncharacterized protein</fullName>
    </submittedName>
</protein>
<evidence type="ECO:0000313" key="2">
    <source>
        <dbReference type="Proteomes" id="UP000824120"/>
    </source>
</evidence>
<keyword evidence="2" id="KW-1185">Reference proteome</keyword>
<feature type="non-terminal residue" evidence="1">
    <location>
        <position position="1"/>
    </location>
</feature>
<dbReference type="EMBL" id="JACXVP010000003">
    <property type="protein sequence ID" value="KAG5615450.1"/>
    <property type="molecule type" value="Genomic_DNA"/>
</dbReference>
<dbReference type="Proteomes" id="UP000824120">
    <property type="component" value="Chromosome 3"/>
</dbReference>
<gene>
    <name evidence="1" type="ORF">H5410_015274</name>
</gene>
<accession>A0A9J5ZTW8</accession>
<evidence type="ECO:0000313" key="1">
    <source>
        <dbReference type="EMBL" id="KAG5615450.1"/>
    </source>
</evidence>
<reference evidence="1 2" key="1">
    <citation type="submission" date="2020-09" db="EMBL/GenBank/DDBJ databases">
        <title>De no assembly of potato wild relative species, Solanum commersonii.</title>
        <authorList>
            <person name="Cho K."/>
        </authorList>
    </citation>
    <scope>NUCLEOTIDE SEQUENCE [LARGE SCALE GENOMIC DNA]</scope>
    <source>
        <strain evidence="1">LZ3.2</strain>
        <tissue evidence="1">Leaf</tissue>
    </source>
</reference>